<keyword evidence="16" id="KW-1185">Reference proteome</keyword>
<sequence>MIMNHAKKLQLLAVLGVLTISSASLVQAADIPVVSSGGATYNIGLQGWSSFTNSDNVHLGGQTGAANSDPYAHVGDPNAKGNNIAIGRLALNGSQGGGNVALSSKTFVGGKGDYNFLGNFAAGYNSTISDTIAIGYFTGSYSQGNKNVWLGASQAAASKGNNTVLIGSNSTVNGNFNYGMGHGVIFKGDKNSAIGAYNKIEGNQSGAFGVGTYNVDTVKGDNSYSVGNKNQVSANNTFVVGNNVKTSLDNAVVLGNNSTAESSDVVSTPSYTYNNGVTESFAGTAPVSTVSVGAAGQERTITHVAAGRITADSTDAVNGSQLYGTNQQIDVLHRDVRHVEKESNRGDARAAALAALHPLQFDPDHKVQVMGGYGHYKGENALALGVGYYPKENLLLTAGTTVSGDLMTNVGVSYKFGENKTLAKISPASYNALEQRVDTLEAQNKKLQETVDMLVQKLNEK</sequence>
<feature type="domain" description="Trimeric autotransporter adhesin YadA-like C-terminal membrane anchor" evidence="13">
    <location>
        <begin position="360"/>
        <end position="416"/>
    </location>
</feature>
<evidence type="ECO:0008006" key="17">
    <source>
        <dbReference type="Google" id="ProtNLM"/>
    </source>
</evidence>
<evidence type="ECO:0000256" key="1">
    <source>
        <dbReference type="ARBA" id="ARBA00004241"/>
    </source>
</evidence>
<feature type="chain" id="PRO_5045786354" description="Flagellar protein FliS" evidence="12">
    <location>
        <begin position="29"/>
        <end position="461"/>
    </location>
</feature>
<evidence type="ECO:0000256" key="12">
    <source>
        <dbReference type="SAM" id="SignalP"/>
    </source>
</evidence>
<evidence type="ECO:0000256" key="10">
    <source>
        <dbReference type="ARBA" id="ARBA00023237"/>
    </source>
</evidence>
<dbReference type="SUPFAM" id="SSF101967">
    <property type="entry name" value="Adhesin YadA, collagen-binding domain"/>
    <property type="match status" value="1"/>
</dbReference>
<keyword evidence="7 12" id="KW-0732">Signal</keyword>
<evidence type="ECO:0000256" key="5">
    <source>
        <dbReference type="ARBA" id="ARBA00022452"/>
    </source>
</evidence>
<evidence type="ECO:0000313" key="15">
    <source>
        <dbReference type="EMBL" id="BBU35523.1"/>
    </source>
</evidence>
<keyword evidence="10" id="KW-0998">Cell outer membrane</keyword>
<protein>
    <recommendedName>
        <fullName evidence="17">Flagellar protein FliS</fullName>
    </recommendedName>
</protein>
<evidence type="ECO:0000256" key="6">
    <source>
        <dbReference type="ARBA" id="ARBA00022692"/>
    </source>
</evidence>
<keyword evidence="9" id="KW-0472">Membrane</keyword>
<dbReference type="InterPro" id="IPR008635">
    <property type="entry name" value="Coiled_stalk_dom"/>
</dbReference>
<keyword evidence="5" id="KW-1134">Transmembrane beta strand</keyword>
<gene>
    <name evidence="15" type="ORF">VEIS1202513_00440</name>
</gene>
<accession>A0ABN5XS38</accession>
<dbReference type="Gene3D" id="2.150.10.10">
    <property type="entry name" value="Serralysin-like metalloprotease, C-terminal"/>
    <property type="match status" value="1"/>
</dbReference>
<dbReference type="Gene3D" id="3.30.1300.30">
    <property type="entry name" value="GSPII I/J protein-like"/>
    <property type="match status" value="1"/>
</dbReference>
<evidence type="ECO:0000313" key="16">
    <source>
        <dbReference type="Proteomes" id="UP000679260"/>
    </source>
</evidence>
<comment type="similarity">
    <text evidence="3">Belongs to the autotransporter-2 (AT-2) (TC 1.B.40) family.</text>
</comment>
<dbReference type="InterPro" id="IPR005594">
    <property type="entry name" value="YadA_C"/>
</dbReference>
<evidence type="ECO:0000256" key="8">
    <source>
        <dbReference type="ARBA" id="ARBA00022927"/>
    </source>
</evidence>
<evidence type="ECO:0000256" key="4">
    <source>
        <dbReference type="ARBA" id="ARBA00022448"/>
    </source>
</evidence>
<dbReference type="EMBL" id="AP022322">
    <property type="protein sequence ID" value="BBU35523.1"/>
    <property type="molecule type" value="Genomic_DNA"/>
</dbReference>
<dbReference type="SUPFAM" id="SSF54523">
    <property type="entry name" value="Pili subunits"/>
    <property type="match status" value="1"/>
</dbReference>
<dbReference type="Proteomes" id="UP000679260">
    <property type="component" value="Chromosome"/>
</dbReference>
<feature type="signal peptide" evidence="12">
    <location>
        <begin position="1"/>
        <end position="28"/>
    </location>
</feature>
<keyword evidence="8" id="KW-0653">Protein transport</keyword>
<name>A0ABN5XS38_9FIRM</name>
<dbReference type="InterPro" id="IPR045584">
    <property type="entry name" value="Pilin-like"/>
</dbReference>
<feature type="coiled-coil region" evidence="11">
    <location>
        <begin position="430"/>
        <end position="457"/>
    </location>
</feature>
<dbReference type="InterPro" id="IPR011049">
    <property type="entry name" value="Serralysin-like_metalloprot_C"/>
</dbReference>
<keyword evidence="4" id="KW-0813">Transport</keyword>
<evidence type="ECO:0000256" key="7">
    <source>
        <dbReference type="ARBA" id="ARBA00022729"/>
    </source>
</evidence>
<keyword evidence="6" id="KW-0812">Transmembrane</keyword>
<evidence type="ECO:0000256" key="3">
    <source>
        <dbReference type="ARBA" id="ARBA00005848"/>
    </source>
</evidence>
<evidence type="ECO:0000259" key="13">
    <source>
        <dbReference type="Pfam" id="PF03895"/>
    </source>
</evidence>
<dbReference type="Pfam" id="PF03895">
    <property type="entry name" value="YadA_anchor"/>
    <property type="match status" value="1"/>
</dbReference>
<comment type="subcellular location">
    <subcellularLocation>
        <location evidence="2">Cell outer membrane</location>
    </subcellularLocation>
    <subcellularLocation>
        <location evidence="1">Cell surface</location>
    </subcellularLocation>
</comment>
<evidence type="ECO:0000256" key="11">
    <source>
        <dbReference type="SAM" id="Coils"/>
    </source>
</evidence>
<organism evidence="15 16">
    <name type="scientific">Veillonella orientalis</name>
    <dbReference type="NCBI Taxonomy" id="2682455"/>
    <lineage>
        <taxon>Bacteria</taxon>
        <taxon>Bacillati</taxon>
        <taxon>Bacillota</taxon>
        <taxon>Negativicutes</taxon>
        <taxon>Veillonellales</taxon>
        <taxon>Veillonellaceae</taxon>
        <taxon>Veillonella</taxon>
    </lineage>
</organism>
<reference evidence="15 16" key="1">
    <citation type="submission" date="2020-01" db="EMBL/GenBank/DDBJ databases">
        <title>Veillonella burapaensis sp. nov., anaerobic, Gram-stain-negative coccus isolated from saliva of a Thai child.</title>
        <authorList>
            <person name="Mashima I."/>
            <person name="Theodorea C."/>
            <person name="Nakazawa F."/>
            <person name="Thaweboon B."/>
            <person name="Thaweboon S."/>
            <person name="Tamai R."/>
            <person name="Kiyoura Y."/>
        </authorList>
    </citation>
    <scope>NUCLEOTIDE SEQUENCE [LARGE SCALE GENOMIC DNA]</scope>
    <source>
        <strain evidence="15 16">S12025-13</strain>
    </source>
</reference>
<dbReference type="Pfam" id="PF05662">
    <property type="entry name" value="YadA_stalk"/>
    <property type="match status" value="1"/>
</dbReference>
<evidence type="ECO:0000259" key="14">
    <source>
        <dbReference type="Pfam" id="PF05662"/>
    </source>
</evidence>
<feature type="domain" description="Trimeric autotransporter adhesin YadA-like stalk" evidence="14">
    <location>
        <begin position="301"/>
        <end position="330"/>
    </location>
</feature>
<evidence type="ECO:0000256" key="9">
    <source>
        <dbReference type="ARBA" id="ARBA00023136"/>
    </source>
</evidence>
<proteinExistence type="inferred from homology"/>
<evidence type="ECO:0000256" key="2">
    <source>
        <dbReference type="ARBA" id="ARBA00004442"/>
    </source>
</evidence>
<keyword evidence="11" id="KW-0175">Coiled coil</keyword>